<gene>
    <name evidence="2" type="ORF">I312_01475</name>
</gene>
<reference evidence="2" key="1">
    <citation type="submission" date="2015-01" db="EMBL/GenBank/DDBJ databases">
        <title>The Genome Sequence of Cryptococcus gattii CA1280.</title>
        <authorList>
            <consortium name="The Broad Institute Genomics Platform"/>
            <person name="Cuomo C."/>
            <person name="Litvintseva A."/>
            <person name="Chen Y."/>
            <person name="Heitman J."/>
            <person name="Sun S."/>
            <person name="Springer D."/>
            <person name="Dromer F."/>
            <person name="Young S."/>
            <person name="Zeng Q."/>
            <person name="Gargeya S."/>
            <person name="Abouelleil A."/>
            <person name="Alvarado L."/>
            <person name="Chapman S.B."/>
            <person name="Gainer-Dewar J."/>
            <person name="Goldberg J."/>
            <person name="Griggs A."/>
            <person name="Gujja S."/>
            <person name="Hansen M."/>
            <person name="Howarth C."/>
            <person name="Imamovic A."/>
            <person name="Larimer J."/>
            <person name="Murphy C."/>
            <person name="Naylor J."/>
            <person name="Pearson M."/>
            <person name="Priest M."/>
            <person name="Roberts A."/>
            <person name="Saif S."/>
            <person name="Shea T."/>
            <person name="Sykes S."/>
            <person name="Wortman J."/>
            <person name="Nusbaum C."/>
            <person name="Birren B."/>
        </authorList>
    </citation>
    <scope>NUCLEOTIDE SEQUENCE [LARGE SCALE GENOMIC DNA]</scope>
    <source>
        <strain evidence="2">CA1280</strain>
    </source>
</reference>
<protein>
    <submittedName>
        <fullName evidence="2">Uncharacterized protein</fullName>
    </submittedName>
</protein>
<organism evidence="2">
    <name type="scientific">Cryptococcus bacillisporus CA1280</name>
    <dbReference type="NCBI Taxonomy" id="1296109"/>
    <lineage>
        <taxon>Eukaryota</taxon>
        <taxon>Fungi</taxon>
        <taxon>Dikarya</taxon>
        <taxon>Basidiomycota</taxon>
        <taxon>Agaricomycotina</taxon>
        <taxon>Tremellomycetes</taxon>
        <taxon>Tremellales</taxon>
        <taxon>Cryptococcaceae</taxon>
        <taxon>Cryptococcus</taxon>
        <taxon>Cryptococcus gattii species complex</taxon>
    </lineage>
</organism>
<accession>A0A0D0VV54</accession>
<keyword evidence="1" id="KW-0812">Transmembrane</keyword>
<keyword evidence="1" id="KW-0472">Membrane</keyword>
<evidence type="ECO:0000313" key="2">
    <source>
        <dbReference type="EMBL" id="KIR49320.1"/>
    </source>
</evidence>
<name>A0A0D0VV54_CRYGA</name>
<keyword evidence="1" id="KW-1133">Transmembrane helix</keyword>
<feature type="transmembrane region" description="Helical" evidence="1">
    <location>
        <begin position="12"/>
        <end position="31"/>
    </location>
</feature>
<dbReference type="EMBL" id="KN847975">
    <property type="protein sequence ID" value="KIR49320.1"/>
    <property type="molecule type" value="Genomic_DNA"/>
</dbReference>
<proteinExistence type="predicted"/>
<evidence type="ECO:0000256" key="1">
    <source>
        <dbReference type="SAM" id="Phobius"/>
    </source>
</evidence>
<dbReference type="HOGENOM" id="CLU_3392283_0_0_1"/>
<sequence length="32" mass="3550">MVVVHVNYPCHMTAVLLGMSFFLGWVVALSMP</sequence>
<dbReference type="AlphaFoldDB" id="A0A0D0VV54"/>